<gene>
    <name evidence="1" type="ORF">EWH12_17870</name>
</gene>
<name>A0A8G1ZEF4_9SPHN</name>
<dbReference type="AlphaFoldDB" id="A0A8G1ZEF4"/>
<dbReference type="OrthoDB" id="8667414at2"/>
<comment type="caution">
    <text evidence="1">The sequence shown here is derived from an EMBL/GenBank/DDBJ whole genome shotgun (WGS) entry which is preliminary data.</text>
</comment>
<protein>
    <submittedName>
        <fullName evidence="1">Uncharacterized protein</fullName>
    </submittedName>
</protein>
<organism evidence="1 2">
    <name type="scientific">Sphingobium cupriresistens</name>
    <dbReference type="NCBI Taxonomy" id="1132417"/>
    <lineage>
        <taxon>Bacteria</taxon>
        <taxon>Pseudomonadati</taxon>
        <taxon>Pseudomonadota</taxon>
        <taxon>Alphaproteobacteria</taxon>
        <taxon>Sphingomonadales</taxon>
        <taxon>Sphingomonadaceae</taxon>
        <taxon>Sphingobium</taxon>
    </lineage>
</organism>
<accession>A0A8G1ZEF4</accession>
<reference evidence="1 2" key="1">
    <citation type="submission" date="2019-02" db="EMBL/GenBank/DDBJ databases">
        <authorList>
            <person name="Feng G."/>
        </authorList>
    </citation>
    <scope>NUCLEOTIDE SEQUENCE [LARGE SCALE GENOMIC DNA]</scope>
    <source>
        <strain evidence="1 2">CCTCC AB 2011146</strain>
    </source>
</reference>
<dbReference type="RefSeq" id="WP_129927398.1">
    <property type="nucleotide sequence ID" value="NZ_SEOO01000038.1"/>
</dbReference>
<evidence type="ECO:0000313" key="2">
    <source>
        <dbReference type="Proteomes" id="UP000291572"/>
    </source>
</evidence>
<sequence>MTDNTTPTQDLRSALEPFALEAANYDDNDGEPDFLNAPDGSRLDEFHDLTVGQLRAARKAWSSSGHALAENADGPAGDPFSDANMLRSIARDCERWPNNSISDGAPTSADTLREIAARIEAAQPAENEKGGYNPLAEPLRRALLAGSNLLSELEAHQDMADQQLEVDDQAIVEGAKQDMAWAEKALKRHNALGALAENDADILDIDPSALSPAPDRGADDACQPSGDVAAMREARDLVYRIEAAGALEYEAVNFERWKETARRIAPSLRALPLPSQEVEPAADDGDGRVSITREMFDFLCGAGSLEGYHFGDKHKAERGTWWWRKRLHAMAQAAYPTSAGEGEQLRIGWWNDMKARGVSDDAAILTIQAALAPADARKGEG</sequence>
<evidence type="ECO:0000313" key="1">
    <source>
        <dbReference type="EMBL" id="RYM08003.1"/>
    </source>
</evidence>
<proteinExistence type="predicted"/>
<dbReference type="Proteomes" id="UP000291572">
    <property type="component" value="Unassembled WGS sequence"/>
</dbReference>
<dbReference type="EMBL" id="SEOO01000038">
    <property type="protein sequence ID" value="RYM08003.1"/>
    <property type="molecule type" value="Genomic_DNA"/>
</dbReference>